<dbReference type="GO" id="GO:0042742">
    <property type="term" value="P:defense response to bacterium"/>
    <property type="evidence" value="ECO:0007669"/>
    <property type="project" value="UniProtKB-KW"/>
</dbReference>
<dbReference type="KEGG" id="vg:26520544"/>
<dbReference type="GO" id="GO:0001897">
    <property type="term" value="P:symbiont-mediated cytolysis of host cell"/>
    <property type="evidence" value="ECO:0007669"/>
    <property type="project" value="UniProtKB-ARBA"/>
</dbReference>
<accession>A0A0F7IJV6</accession>
<sequence length="153" mass="16608">MIPDSQLKTPFKKRLKTNTIFIHAADTPSTMDIGWKEIHQWHVKDNGWAAIGYHVVIRRDGTIEAGRPLDAVGAHVASRNSDSVGICLIGGKGPFSAGPEAHYTKDQLVSLVAVIKELLGKYPGAEVLGHRNADPGKQCPSFDAKGWWAAISK</sequence>
<evidence type="ECO:0000256" key="3">
    <source>
        <dbReference type="ARBA" id="ARBA00022638"/>
    </source>
</evidence>
<dbReference type="GO" id="GO:0008270">
    <property type="term" value="F:zinc ion binding"/>
    <property type="evidence" value="ECO:0007669"/>
    <property type="project" value="InterPro"/>
</dbReference>
<proteinExistence type="inferred from homology"/>
<organism evidence="6 7">
    <name type="scientific">Delftia phage IME-DE1</name>
    <dbReference type="NCBI Taxonomy" id="1647385"/>
    <lineage>
        <taxon>Viruses</taxon>
        <taxon>Duplodnaviria</taxon>
        <taxon>Heunggongvirae</taxon>
        <taxon>Uroviricota</taxon>
        <taxon>Caudoviricetes</taxon>
        <taxon>Autographivirales</taxon>
        <taxon>Autotranscriptaviridae</taxon>
        <taxon>Piedvirus</taxon>
        <taxon>Piedvirus IMEDE1</taxon>
    </lineage>
</organism>
<dbReference type="PANTHER" id="PTHR11022:SF41">
    <property type="entry name" value="PEPTIDOGLYCAN-RECOGNITION PROTEIN LC-RELATED"/>
    <property type="match status" value="1"/>
</dbReference>
<dbReference type="InterPro" id="IPR036505">
    <property type="entry name" value="Amidase/PGRP_sf"/>
</dbReference>
<dbReference type="EMBL" id="KR153873">
    <property type="protein sequence ID" value="AKG94495.1"/>
    <property type="molecule type" value="Genomic_DNA"/>
</dbReference>
<keyword evidence="3" id="KW-0081">Bacteriolytic enzyme</keyword>
<feature type="domain" description="Peptidoglycan recognition protein family" evidence="5">
    <location>
        <begin position="3"/>
        <end position="134"/>
    </location>
</feature>
<dbReference type="SMART" id="SM00644">
    <property type="entry name" value="Ami_2"/>
    <property type="match status" value="1"/>
</dbReference>
<feature type="domain" description="N-acetylmuramoyl-L-alanine amidase" evidence="4">
    <location>
        <begin position="8"/>
        <end position="141"/>
    </location>
</feature>
<dbReference type="InterPro" id="IPR002502">
    <property type="entry name" value="Amidase_domain"/>
</dbReference>
<dbReference type="SUPFAM" id="SSF55846">
    <property type="entry name" value="N-acetylmuramoyl-L-alanine amidase-like"/>
    <property type="match status" value="1"/>
</dbReference>
<dbReference type="Pfam" id="PF01510">
    <property type="entry name" value="Amidase_2"/>
    <property type="match status" value="1"/>
</dbReference>
<evidence type="ECO:0000313" key="7">
    <source>
        <dbReference type="Proteomes" id="UP000201918"/>
    </source>
</evidence>
<dbReference type="GO" id="GO:0008745">
    <property type="term" value="F:N-acetylmuramoyl-L-alanine amidase activity"/>
    <property type="evidence" value="ECO:0007669"/>
    <property type="project" value="UniProtKB-EC"/>
</dbReference>
<dbReference type="GO" id="GO:0009253">
    <property type="term" value="P:peptidoglycan catabolic process"/>
    <property type="evidence" value="ECO:0007669"/>
    <property type="project" value="InterPro"/>
</dbReference>
<dbReference type="PANTHER" id="PTHR11022">
    <property type="entry name" value="PEPTIDOGLYCAN RECOGNITION PROTEIN"/>
    <property type="match status" value="1"/>
</dbReference>
<evidence type="ECO:0000256" key="1">
    <source>
        <dbReference type="ARBA" id="ARBA00007553"/>
    </source>
</evidence>
<evidence type="ECO:0000259" key="5">
    <source>
        <dbReference type="SMART" id="SM00701"/>
    </source>
</evidence>
<comment type="similarity">
    <text evidence="1">Belongs to the N-acetylmuramoyl-L-alanine amidase 2 family.</text>
</comment>
<reference evidence="6 7" key="1">
    <citation type="submission" date="2015-04" db="EMBL/GenBank/DDBJ databases">
        <title>Isolation and genomic analysis of Delftia bacteriophage IME-DE1.</title>
        <authorList>
            <person name="Kang H."/>
        </authorList>
    </citation>
    <scope>NUCLEOTIDE SEQUENCE [LARGE SCALE GENOMIC DNA]</scope>
</reference>
<evidence type="ECO:0000259" key="4">
    <source>
        <dbReference type="SMART" id="SM00644"/>
    </source>
</evidence>
<dbReference type="Gene3D" id="3.40.80.10">
    <property type="entry name" value="Peptidoglycan recognition protein-like"/>
    <property type="match status" value="1"/>
</dbReference>
<dbReference type="RefSeq" id="YP_009191815.1">
    <property type="nucleotide sequence ID" value="NC_028702.1"/>
</dbReference>
<keyword evidence="6" id="KW-0378">Hydrolase</keyword>
<keyword evidence="2" id="KW-0929">Antimicrobial</keyword>
<dbReference type="InterPro" id="IPR006619">
    <property type="entry name" value="PGRP_domain_met/bac"/>
</dbReference>
<name>A0A0F7IJV6_9CAUD</name>
<evidence type="ECO:0000256" key="2">
    <source>
        <dbReference type="ARBA" id="ARBA00022529"/>
    </source>
</evidence>
<dbReference type="OrthoDB" id="13080at10239"/>
<keyword evidence="7" id="KW-1185">Reference proteome</keyword>
<dbReference type="CDD" id="cd06583">
    <property type="entry name" value="PGRP"/>
    <property type="match status" value="1"/>
</dbReference>
<protein>
    <submittedName>
        <fullName evidence="6">Lysin</fullName>
        <ecNumber evidence="6">3.5.1.28</ecNumber>
    </submittedName>
</protein>
<dbReference type="EC" id="3.5.1.28" evidence="6"/>
<evidence type="ECO:0000313" key="6">
    <source>
        <dbReference type="EMBL" id="AKG94495.1"/>
    </source>
</evidence>
<dbReference type="InterPro" id="IPR015510">
    <property type="entry name" value="PGRP"/>
</dbReference>
<dbReference type="Proteomes" id="UP000201918">
    <property type="component" value="Segment"/>
</dbReference>
<dbReference type="GeneID" id="26520544"/>
<dbReference type="SMART" id="SM00701">
    <property type="entry name" value="PGRP"/>
    <property type="match status" value="1"/>
</dbReference>